<gene>
    <name evidence="2" type="ORF">HHL15_00475</name>
</gene>
<keyword evidence="3" id="KW-1185">Reference proteome</keyword>
<dbReference type="EMBL" id="JABBGA010000001">
    <property type="protein sequence ID" value="NML24207.1"/>
    <property type="molecule type" value="Genomic_DNA"/>
</dbReference>
<dbReference type="RefSeq" id="WP_169143857.1">
    <property type="nucleotide sequence ID" value="NZ_JABBGA010000001.1"/>
</dbReference>
<accession>A0A848FW89</accession>
<organism evidence="2 3">
    <name type="scientific">Zoogloea dura</name>
    <dbReference type="NCBI Taxonomy" id="2728840"/>
    <lineage>
        <taxon>Bacteria</taxon>
        <taxon>Pseudomonadati</taxon>
        <taxon>Pseudomonadota</taxon>
        <taxon>Betaproteobacteria</taxon>
        <taxon>Rhodocyclales</taxon>
        <taxon>Zoogloeaceae</taxon>
        <taxon>Zoogloea</taxon>
    </lineage>
</organism>
<proteinExistence type="predicted"/>
<evidence type="ECO:0000313" key="3">
    <source>
        <dbReference type="Proteomes" id="UP000580043"/>
    </source>
</evidence>
<name>A0A848FW89_9RHOO</name>
<evidence type="ECO:0000256" key="1">
    <source>
        <dbReference type="SAM" id="MobiDB-lite"/>
    </source>
</evidence>
<dbReference type="AlphaFoldDB" id="A0A848FW89"/>
<comment type="caution">
    <text evidence="2">The sequence shown here is derived from an EMBL/GenBank/DDBJ whole genome shotgun (WGS) entry which is preliminary data.</text>
</comment>
<dbReference type="Pfam" id="PF14070">
    <property type="entry name" value="YjfB_motility"/>
    <property type="match status" value="1"/>
</dbReference>
<reference evidence="2 3" key="1">
    <citation type="submission" date="2020-04" db="EMBL/GenBank/DDBJ databases">
        <title>Zoogloea sp. G-4-1-14 isolated from soil.</title>
        <authorList>
            <person name="Dahal R.H."/>
        </authorList>
    </citation>
    <scope>NUCLEOTIDE SEQUENCE [LARGE SCALE GENOMIC DNA]</scope>
    <source>
        <strain evidence="2 3">G-4-1-14</strain>
    </source>
</reference>
<dbReference type="InterPro" id="IPR025906">
    <property type="entry name" value="YjfB_motility"/>
</dbReference>
<evidence type="ECO:0000313" key="2">
    <source>
        <dbReference type="EMBL" id="NML24207.1"/>
    </source>
</evidence>
<dbReference type="Proteomes" id="UP000580043">
    <property type="component" value="Unassembled WGS sequence"/>
</dbReference>
<feature type="region of interest" description="Disordered" evidence="1">
    <location>
        <begin position="41"/>
        <end position="62"/>
    </location>
</feature>
<protein>
    <submittedName>
        <fullName evidence="2">Putative motility protein</fullName>
    </submittedName>
</protein>
<sequence length="62" mass="6476">MSISSVASTSQVQTQDGLSITMLRKSLDQQQAVAQQMIASLPPVTPAPDPTATVGRSVDTYA</sequence>